<evidence type="ECO:0000256" key="3">
    <source>
        <dbReference type="ARBA" id="ARBA00022473"/>
    </source>
</evidence>
<evidence type="ECO:0000313" key="9">
    <source>
        <dbReference type="Proteomes" id="UP001372338"/>
    </source>
</evidence>
<reference evidence="8 9" key="1">
    <citation type="submission" date="2024-01" db="EMBL/GenBank/DDBJ databases">
        <title>The genomes of 5 underutilized Papilionoideae crops provide insights into root nodulation and disease resistanc.</title>
        <authorList>
            <person name="Yuan L."/>
        </authorList>
    </citation>
    <scope>NUCLEOTIDE SEQUENCE [LARGE SCALE GENOMIC DNA]</scope>
    <source>
        <strain evidence="8">ZHUSHIDOU_FW_LH</strain>
        <tissue evidence="8">Leaf</tissue>
    </source>
</reference>
<dbReference type="Proteomes" id="UP001372338">
    <property type="component" value="Unassembled WGS sequence"/>
</dbReference>
<name>A0AAN9FJL9_CROPI</name>
<dbReference type="InterPro" id="IPR004883">
    <property type="entry name" value="LOB"/>
</dbReference>
<organism evidence="8 9">
    <name type="scientific">Crotalaria pallida</name>
    <name type="common">Smooth rattlebox</name>
    <name type="synonym">Crotalaria striata</name>
    <dbReference type="NCBI Taxonomy" id="3830"/>
    <lineage>
        <taxon>Eukaryota</taxon>
        <taxon>Viridiplantae</taxon>
        <taxon>Streptophyta</taxon>
        <taxon>Embryophyta</taxon>
        <taxon>Tracheophyta</taxon>
        <taxon>Spermatophyta</taxon>
        <taxon>Magnoliopsida</taxon>
        <taxon>eudicotyledons</taxon>
        <taxon>Gunneridae</taxon>
        <taxon>Pentapetalae</taxon>
        <taxon>rosids</taxon>
        <taxon>fabids</taxon>
        <taxon>Fabales</taxon>
        <taxon>Fabaceae</taxon>
        <taxon>Papilionoideae</taxon>
        <taxon>50 kb inversion clade</taxon>
        <taxon>genistoids sensu lato</taxon>
        <taxon>core genistoids</taxon>
        <taxon>Crotalarieae</taxon>
        <taxon>Crotalaria</taxon>
    </lineage>
</organism>
<evidence type="ECO:0000256" key="4">
    <source>
        <dbReference type="ARBA" id="ARBA00023242"/>
    </source>
</evidence>
<feature type="domain" description="LOB" evidence="7">
    <location>
        <begin position="29"/>
        <end position="131"/>
    </location>
</feature>
<evidence type="ECO:0000256" key="1">
    <source>
        <dbReference type="ARBA" id="ARBA00004123"/>
    </source>
</evidence>
<dbReference type="GO" id="GO:0005634">
    <property type="term" value="C:nucleus"/>
    <property type="evidence" value="ECO:0007669"/>
    <property type="project" value="UniProtKB-SubCell"/>
</dbReference>
<feature type="coiled-coil region" evidence="5">
    <location>
        <begin position="110"/>
        <end position="137"/>
    </location>
</feature>
<proteinExistence type="inferred from homology"/>
<comment type="caution">
    <text evidence="8">The sequence shown here is derived from an EMBL/GenBank/DDBJ whole genome shotgun (WGS) entry which is preliminary data.</text>
</comment>
<protein>
    <recommendedName>
        <fullName evidence="7">LOB domain-containing protein</fullName>
    </recommendedName>
</protein>
<keyword evidence="4" id="KW-0539">Nucleus</keyword>
<keyword evidence="5" id="KW-0175">Coiled coil</keyword>
<feature type="region of interest" description="Disordered" evidence="6">
    <location>
        <begin position="149"/>
        <end position="193"/>
    </location>
</feature>
<dbReference type="EMBL" id="JAYWIO010000003">
    <property type="protein sequence ID" value="KAK7276456.1"/>
    <property type="molecule type" value="Genomic_DNA"/>
</dbReference>
<keyword evidence="9" id="KW-1185">Reference proteome</keyword>
<evidence type="ECO:0000256" key="5">
    <source>
        <dbReference type="SAM" id="Coils"/>
    </source>
</evidence>
<evidence type="ECO:0000259" key="7">
    <source>
        <dbReference type="PROSITE" id="PS50891"/>
    </source>
</evidence>
<keyword evidence="3" id="KW-0217">Developmental protein</keyword>
<feature type="region of interest" description="Disordered" evidence="6">
    <location>
        <begin position="1"/>
        <end position="21"/>
    </location>
</feature>
<sequence>MHRERTGDERGKNIEAQVSPSQMGHRNKLPCAACRYSRRKCTQDCPFAPYFPANDDPSKFDSVRQIFGAKNFLKLMKEVPEMHRAEAAKNMIYDANMRVVNKVYGCAPVIASLLQQIQTAEEELFELRAEVQQWRQLWEANMMTMPSSSEAVTNAAAQPPPFSSYHNQQLDPPSNFSTSLSDDISTYFSQEKD</sequence>
<gene>
    <name evidence="8" type="ORF">RIF29_17595</name>
</gene>
<evidence type="ECO:0000313" key="8">
    <source>
        <dbReference type="EMBL" id="KAK7276456.1"/>
    </source>
</evidence>
<dbReference type="PANTHER" id="PTHR31301">
    <property type="entry name" value="LOB DOMAIN-CONTAINING PROTEIN 4-RELATED"/>
    <property type="match status" value="1"/>
</dbReference>
<dbReference type="PANTHER" id="PTHR31301:SF83">
    <property type="entry name" value="PROTEIN ASYMMETRIC LEAVES 2"/>
    <property type="match status" value="1"/>
</dbReference>
<dbReference type="AlphaFoldDB" id="A0AAN9FJL9"/>
<evidence type="ECO:0000256" key="2">
    <source>
        <dbReference type="ARBA" id="ARBA00005474"/>
    </source>
</evidence>
<comment type="similarity">
    <text evidence="2">Belongs to the LOB domain-containing protein family.</text>
</comment>
<feature type="compositionally biased region" description="Polar residues" evidence="6">
    <location>
        <begin position="164"/>
        <end position="193"/>
    </location>
</feature>
<feature type="compositionally biased region" description="Basic and acidic residues" evidence="6">
    <location>
        <begin position="1"/>
        <end position="13"/>
    </location>
</feature>
<comment type="subcellular location">
    <subcellularLocation>
        <location evidence="1">Nucleus</location>
    </subcellularLocation>
</comment>
<accession>A0AAN9FJL9</accession>
<dbReference type="PROSITE" id="PS50891">
    <property type="entry name" value="LOB"/>
    <property type="match status" value="1"/>
</dbReference>
<dbReference type="Pfam" id="PF03195">
    <property type="entry name" value="LOB"/>
    <property type="match status" value="1"/>
</dbReference>
<evidence type="ECO:0000256" key="6">
    <source>
        <dbReference type="SAM" id="MobiDB-lite"/>
    </source>
</evidence>